<dbReference type="PATRIC" id="fig|1423804.4.peg.2653"/>
<dbReference type="Proteomes" id="UP000051442">
    <property type="component" value="Unassembled WGS sequence"/>
</dbReference>
<evidence type="ECO:0000313" key="2">
    <source>
        <dbReference type="Proteomes" id="UP000051442"/>
    </source>
</evidence>
<comment type="caution">
    <text evidence="1">The sequence shown here is derived from an EMBL/GenBank/DDBJ whole genome shotgun (WGS) entry which is preliminary data.</text>
</comment>
<evidence type="ECO:0000313" key="1">
    <source>
        <dbReference type="EMBL" id="KRN18065.1"/>
    </source>
</evidence>
<dbReference type="RefSeq" id="WP_054735813.1">
    <property type="nucleotide sequence ID" value="NZ_AYZM01000167.1"/>
</dbReference>
<reference evidence="1 2" key="1">
    <citation type="journal article" date="2015" name="Genome Announc.">
        <title>Expanding the biotechnology potential of lactobacilli through comparative genomics of 213 strains and associated genera.</title>
        <authorList>
            <person name="Sun Z."/>
            <person name="Harris H.M."/>
            <person name="McCann A."/>
            <person name="Guo C."/>
            <person name="Argimon S."/>
            <person name="Zhang W."/>
            <person name="Yang X."/>
            <person name="Jeffery I.B."/>
            <person name="Cooney J.C."/>
            <person name="Kagawa T.F."/>
            <person name="Liu W."/>
            <person name="Song Y."/>
            <person name="Salvetti E."/>
            <person name="Wrobel A."/>
            <person name="Rasinkangas P."/>
            <person name="Parkhill J."/>
            <person name="Rea M.C."/>
            <person name="O'Sullivan O."/>
            <person name="Ritari J."/>
            <person name="Douillard F.P."/>
            <person name="Paul Ross R."/>
            <person name="Yang R."/>
            <person name="Briner A.E."/>
            <person name="Felis G.E."/>
            <person name="de Vos W.M."/>
            <person name="Barrangou R."/>
            <person name="Klaenhammer T.R."/>
            <person name="Caufield P.W."/>
            <person name="Cui Y."/>
            <person name="Zhang H."/>
            <person name="O'Toole P.W."/>
        </authorList>
    </citation>
    <scope>NUCLEOTIDE SEQUENCE [LARGE SCALE GENOMIC DNA]</scope>
    <source>
        <strain evidence="1 2">DSM 23365</strain>
    </source>
</reference>
<protein>
    <submittedName>
        <fullName evidence="1">Uncharacterized protein</fullName>
    </submittedName>
</protein>
<sequence>MSVERENHLSTRIDDTMNTTATSTGVGNISTTSLIILMLAGDCQSRMIAIAGLAPLATTPIQAAQMPTTGQLAQIINAQIRHVTTDSTQVYTTQKSH</sequence>
<organism evidence="1 2">
    <name type="scientific">Secundilactobacillus similis DSM 23365 = JCM 2765</name>
    <dbReference type="NCBI Taxonomy" id="1423804"/>
    <lineage>
        <taxon>Bacteria</taxon>
        <taxon>Bacillati</taxon>
        <taxon>Bacillota</taxon>
        <taxon>Bacilli</taxon>
        <taxon>Lactobacillales</taxon>
        <taxon>Lactobacillaceae</taxon>
        <taxon>Secundilactobacillus</taxon>
    </lineage>
</organism>
<gene>
    <name evidence="1" type="ORF">FD14_GL002455</name>
</gene>
<name>A0A0R2EPV4_9LACO</name>
<dbReference type="AlphaFoldDB" id="A0A0R2EPV4"/>
<accession>A0A0R2EPV4</accession>
<keyword evidence="2" id="KW-1185">Reference proteome</keyword>
<dbReference type="EMBL" id="AYZM01000167">
    <property type="protein sequence ID" value="KRN18065.1"/>
    <property type="molecule type" value="Genomic_DNA"/>
</dbReference>
<proteinExistence type="predicted"/>